<dbReference type="PATRIC" id="fig|66851.6.peg.2202"/>
<dbReference type="RefSeq" id="WP_042692699.1">
    <property type="nucleotide sequence ID" value="NZ_CABMAB010000012.1"/>
</dbReference>
<proteinExistence type="predicted"/>
<reference evidence="2" key="1">
    <citation type="journal article" date="2016" name="Genome Announc.">
        <title>Draft Genome Sequences of Methanobrevibacter curvatus DSM11111, Methanobrevibacter cuticularis DSM11139, Methanobrevibacter filiformis DSM11501, and Methanobrevibacter oralis DSM7256.</title>
        <authorList>
            <person name="Poehlein A."/>
            <person name="Seedorf H."/>
        </authorList>
    </citation>
    <scope>NUCLEOTIDE SEQUENCE [LARGE SCALE GENOMIC DNA]</scope>
    <source>
        <strain evidence="2">DSM 7256 / JCM 30027 / ZR</strain>
    </source>
</reference>
<organism evidence="1 2">
    <name type="scientific">Methanobrevibacter oralis</name>
    <dbReference type="NCBI Taxonomy" id="66851"/>
    <lineage>
        <taxon>Archaea</taxon>
        <taxon>Methanobacteriati</taxon>
        <taxon>Methanobacteriota</taxon>
        <taxon>Methanomada group</taxon>
        <taxon>Methanobacteria</taxon>
        <taxon>Methanobacteriales</taxon>
        <taxon>Methanobacteriaceae</taxon>
        <taxon>Methanobrevibacter</taxon>
    </lineage>
</organism>
<keyword evidence="1" id="KW-0378">Hydrolase</keyword>
<dbReference type="InterPro" id="IPR000801">
    <property type="entry name" value="Esterase-like"/>
</dbReference>
<dbReference type="GO" id="GO:0018738">
    <property type="term" value="F:S-formylglutathione hydrolase activity"/>
    <property type="evidence" value="ECO:0007669"/>
    <property type="project" value="UniProtKB-EC"/>
</dbReference>
<dbReference type="PANTHER" id="PTHR48098">
    <property type="entry name" value="ENTEROCHELIN ESTERASE-RELATED"/>
    <property type="match status" value="1"/>
</dbReference>
<dbReference type="EC" id="3.1.2.12" evidence="1"/>
<dbReference type="OrthoDB" id="74682at2157"/>
<evidence type="ECO:0000313" key="2">
    <source>
        <dbReference type="Proteomes" id="UP000077428"/>
    </source>
</evidence>
<dbReference type="Gene3D" id="3.40.50.1820">
    <property type="entry name" value="alpha/beta hydrolase"/>
    <property type="match status" value="1"/>
</dbReference>
<evidence type="ECO:0000313" key="1">
    <source>
        <dbReference type="EMBL" id="KZX09947.1"/>
    </source>
</evidence>
<gene>
    <name evidence="1" type="primary">frmB</name>
    <name evidence="1" type="ORF">MBORA_20090</name>
</gene>
<dbReference type="GO" id="GO:0016747">
    <property type="term" value="F:acyltransferase activity, transferring groups other than amino-acyl groups"/>
    <property type="evidence" value="ECO:0007669"/>
    <property type="project" value="TreeGrafter"/>
</dbReference>
<dbReference type="Proteomes" id="UP000077428">
    <property type="component" value="Unassembled WGS sequence"/>
</dbReference>
<dbReference type="InterPro" id="IPR050583">
    <property type="entry name" value="Mycobacterial_A85_antigen"/>
</dbReference>
<dbReference type="InterPro" id="IPR029058">
    <property type="entry name" value="AB_hydrolase_fold"/>
</dbReference>
<dbReference type="Pfam" id="PF00756">
    <property type="entry name" value="Esterase"/>
    <property type="match status" value="1"/>
</dbReference>
<name>A0A166BZ52_METOA</name>
<dbReference type="AlphaFoldDB" id="A0A166BZ52"/>
<accession>A0A166BZ52</accession>
<sequence>MVLFRGDIKCKSLQRRTSISVILPADNIHFLDDRQEVIEQPYRTLYLLHGLYGSDDIFLANTSIQKFAEDAGIAVVIPCGENSFYLNHLKSHELYADYVGQELLDITRNIFPLSCKREDTFIAGFSMGGYGAIRNGLKYSHNFSKIGAVSAALITDDVHLLDENNNVLYSRSFAESCFGNLDEVIGSDVDPKYLIEHTKNIPEIFMACGYDDFLYDKNVDFYNFLHSKGVNSKFIQAEGKHDWEFCDKYIKEFIKTLIL</sequence>
<dbReference type="EMBL" id="LWMU01000136">
    <property type="protein sequence ID" value="KZX09947.1"/>
    <property type="molecule type" value="Genomic_DNA"/>
</dbReference>
<keyword evidence="2" id="KW-1185">Reference proteome</keyword>
<protein>
    <submittedName>
        <fullName evidence="1">S-formylglutathione hydrolase FrmB</fullName>
        <ecNumber evidence="1">3.1.2.12</ecNumber>
    </submittedName>
</protein>
<comment type="caution">
    <text evidence="1">The sequence shown here is derived from an EMBL/GenBank/DDBJ whole genome shotgun (WGS) entry which is preliminary data.</text>
</comment>
<dbReference type="STRING" id="66851.MBORA_20090"/>
<dbReference type="SUPFAM" id="SSF53474">
    <property type="entry name" value="alpha/beta-Hydrolases"/>
    <property type="match status" value="1"/>
</dbReference>
<dbReference type="PANTHER" id="PTHR48098:SF1">
    <property type="entry name" value="DIACYLGLYCEROL ACYLTRANSFERASE_MYCOLYLTRANSFERASE AG85A"/>
    <property type="match status" value="1"/>
</dbReference>